<protein>
    <submittedName>
        <fullName evidence="1">Uncharacterized protein</fullName>
    </submittedName>
</protein>
<name>A0A285TCY1_9FIRM</name>
<dbReference type="EMBL" id="OBMR01000016">
    <property type="protein sequence ID" value="SOC17744.1"/>
    <property type="molecule type" value="Genomic_DNA"/>
</dbReference>
<gene>
    <name evidence="1" type="ORF">SAMN02910411_0512</name>
</gene>
<reference evidence="1 2" key="1">
    <citation type="submission" date="2017-08" db="EMBL/GenBank/DDBJ databases">
        <authorList>
            <person name="de Groot N.N."/>
        </authorList>
    </citation>
    <scope>NUCLEOTIDE SEQUENCE [LARGE SCALE GENOMIC DNA]</scope>
    <source>
        <strain evidence="1 2">DSM 9787</strain>
    </source>
</reference>
<sequence length="57" mass="6825">MANINEFNELLNEILDEKFPNTIRYAVSSGDYWQDIVIELRENGQQLRYNAYIIERT</sequence>
<dbReference type="RefSeq" id="WP_179670767.1">
    <property type="nucleotide sequence ID" value="NZ_OBMR01000016.1"/>
</dbReference>
<dbReference type="AlphaFoldDB" id="A0A285TCY1"/>
<proteinExistence type="predicted"/>
<dbReference type="Proteomes" id="UP000219563">
    <property type="component" value="Unassembled WGS sequence"/>
</dbReference>
<evidence type="ECO:0000313" key="1">
    <source>
        <dbReference type="EMBL" id="SOC17744.1"/>
    </source>
</evidence>
<accession>A0A285TCY1</accession>
<evidence type="ECO:0000313" key="2">
    <source>
        <dbReference type="Proteomes" id="UP000219563"/>
    </source>
</evidence>
<organism evidence="1 2">
    <name type="scientific">Pseudobutyrivibrio ruminis DSM 9787</name>
    <dbReference type="NCBI Taxonomy" id="1123011"/>
    <lineage>
        <taxon>Bacteria</taxon>
        <taxon>Bacillati</taxon>
        <taxon>Bacillota</taxon>
        <taxon>Clostridia</taxon>
        <taxon>Lachnospirales</taxon>
        <taxon>Lachnospiraceae</taxon>
        <taxon>Pseudobutyrivibrio</taxon>
    </lineage>
</organism>